<protein>
    <submittedName>
        <fullName evidence="2">Ankyrin</fullName>
    </submittedName>
</protein>
<dbReference type="GeneID" id="87822964"/>
<evidence type="ECO:0000313" key="2">
    <source>
        <dbReference type="EMBL" id="KAK4127268.1"/>
    </source>
</evidence>
<reference evidence="2" key="1">
    <citation type="journal article" date="2023" name="Mol. Phylogenet. Evol.">
        <title>Genome-scale phylogeny and comparative genomics of the fungal order Sordariales.</title>
        <authorList>
            <person name="Hensen N."/>
            <person name="Bonometti L."/>
            <person name="Westerberg I."/>
            <person name="Brannstrom I.O."/>
            <person name="Guillou S."/>
            <person name="Cros-Aarteil S."/>
            <person name="Calhoun S."/>
            <person name="Haridas S."/>
            <person name="Kuo A."/>
            <person name="Mondo S."/>
            <person name="Pangilinan J."/>
            <person name="Riley R."/>
            <person name="LaButti K."/>
            <person name="Andreopoulos B."/>
            <person name="Lipzen A."/>
            <person name="Chen C."/>
            <person name="Yan M."/>
            <person name="Daum C."/>
            <person name="Ng V."/>
            <person name="Clum A."/>
            <person name="Steindorff A."/>
            <person name="Ohm R.A."/>
            <person name="Martin F."/>
            <person name="Silar P."/>
            <person name="Natvig D.O."/>
            <person name="Lalanne C."/>
            <person name="Gautier V."/>
            <person name="Ament-Velasquez S.L."/>
            <person name="Kruys A."/>
            <person name="Hutchinson M.I."/>
            <person name="Powell A.J."/>
            <person name="Barry K."/>
            <person name="Miller A.N."/>
            <person name="Grigoriev I.V."/>
            <person name="Debuchy R."/>
            <person name="Gladieux P."/>
            <person name="Hiltunen Thoren M."/>
            <person name="Johannesson H."/>
        </authorList>
    </citation>
    <scope>NUCLEOTIDE SEQUENCE</scope>
    <source>
        <strain evidence="2">CBS 731.68</strain>
    </source>
</reference>
<reference evidence="2" key="2">
    <citation type="submission" date="2023-05" db="EMBL/GenBank/DDBJ databases">
        <authorList>
            <consortium name="Lawrence Berkeley National Laboratory"/>
            <person name="Steindorff A."/>
            <person name="Hensen N."/>
            <person name="Bonometti L."/>
            <person name="Westerberg I."/>
            <person name="Brannstrom I.O."/>
            <person name="Guillou S."/>
            <person name="Cros-Aarteil S."/>
            <person name="Calhoun S."/>
            <person name="Haridas S."/>
            <person name="Kuo A."/>
            <person name="Mondo S."/>
            <person name="Pangilinan J."/>
            <person name="Riley R."/>
            <person name="Labutti K."/>
            <person name="Andreopoulos B."/>
            <person name="Lipzen A."/>
            <person name="Chen C."/>
            <person name="Yanf M."/>
            <person name="Daum C."/>
            <person name="Ng V."/>
            <person name="Clum A."/>
            <person name="Ohm R."/>
            <person name="Martin F."/>
            <person name="Silar P."/>
            <person name="Natvig D."/>
            <person name="Lalanne C."/>
            <person name="Gautier V."/>
            <person name="Ament-Velasquez S.L."/>
            <person name="Kruys A."/>
            <person name="Hutchinson M.I."/>
            <person name="Powell A.J."/>
            <person name="Barry K."/>
            <person name="Miller A.N."/>
            <person name="Grigoriev I.V."/>
            <person name="Debuchy R."/>
            <person name="Gladieux P."/>
            <person name="Thoren M.H."/>
            <person name="Johannesson H."/>
        </authorList>
    </citation>
    <scope>NUCLEOTIDE SEQUENCE</scope>
    <source>
        <strain evidence="2">CBS 731.68</strain>
    </source>
</reference>
<accession>A0AAN6Z7B1</accession>
<feature type="repeat" description="ANK" evidence="1">
    <location>
        <begin position="90"/>
        <end position="110"/>
    </location>
</feature>
<organism evidence="2 3">
    <name type="scientific">Parathielavia appendiculata</name>
    <dbReference type="NCBI Taxonomy" id="2587402"/>
    <lineage>
        <taxon>Eukaryota</taxon>
        <taxon>Fungi</taxon>
        <taxon>Dikarya</taxon>
        <taxon>Ascomycota</taxon>
        <taxon>Pezizomycotina</taxon>
        <taxon>Sordariomycetes</taxon>
        <taxon>Sordariomycetidae</taxon>
        <taxon>Sordariales</taxon>
        <taxon>Chaetomiaceae</taxon>
        <taxon>Parathielavia</taxon>
    </lineage>
</organism>
<name>A0AAN6Z7B1_9PEZI</name>
<dbReference type="InterPro" id="IPR002110">
    <property type="entry name" value="Ankyrin_rpt"/>
</dbReference>
<keyword evidence="1" id="KW-0040">ANK repeat</keyword>
<dbReference type="PROSITE" id="PS50297">
    <property type="entry name" value="ANK_REP_REGION"/>
    <property type="match status" value="2"/>
</dbReference>
<dbReference type="PANTHER" id="PTHR24121:SF23">
    <property type="entry name" value="NO MECHANORECEPTOR POTENTIAL C, ISOFORM H"/>
    <property type="match status" value="1"/>
</dbReference>
<dbReference type="Pfam" id="PF12796">
    <property type="entry name" value="Ank_2"/>
    <property type="match status" value="1"/>
</dbReference>
<dbReference type="PROSITE" id="PS50088">
    <property type="entry name" value="ANK_REPEAT"/>
    <property type="match status" value="2"/>
</dbReference>
<keyword evidence="3" id="KW-1185">Reference proteome</keyword>
<dbReference type="EMBL" id="MU853224">
    <property type="protein sequence ID" value="KAK4127268.1"/>
    <property type="molecule type" value="Genomic_DNA"/>
</dbReference>
<gene>
    <name evidence="2" type="ORF">N657DRAFT_202603</name>
</gene>
<dbReference type="InterPro" id="IPR036770">
    <property type="entry name" value="Ankyrin_rpt-contain_sf"/>
</dbReference>
<dbReference type="Gene3D" id="1.25.40.20">
    <property type="entry name" value="Ankyrin repeat-containing domain"/>
    <property type="match status" value="2"/>
</dbReference>
<dbReference type="AlphaFoldDB" id="A0AAN6Z7B1"/>
<feature type="repeat" description="ANK" evidence="1">
    <location>
        <begin position="127"/>
        <end position="149"/>
    </location>
</feature>
<evidence type="ECO:0000256" key="1">
    <source>
        <dbReference type="PROSITE-ProRule" id="PRU00023"/>
    </source>
</evidence>
<dbReference type="SUPFAM" id="SSF48403">
    <property type="entry name" value="Ankyrin repeat"/>
    <property type="match status" value="1"/>
</dbReference>
<dbReference type="PANTHER" id="PTHR24121">
    <property type="entry name" value="NO MECHANORECEPTOR POTENTIAL C, ISOFORM D-RELATED"/>
    <property type="match status" value="1"/>
</dbReference>
<comment type="caution">
    <text evidence="2">The sequence shown here is derived from an EMBL/GenBank/DDBJ whole genome shotgun (WGS) entry which is preliminary data.</text>
</comment>
<sequence>MALIGNREVVSEVGVADFEGNTALHRAVICPDSIAFGMARLVNGQEQAVLIATNSMSEPALHVPARWNVSEAIEPLIDAGADLDIHRSWDGATPIHVAVQHGSYEFVNRLCSLNLPLLNAVVAANNDGNNALHLAAERGDSKMLEAVLSLYSKIVIDEGLGPDDVQVAEANNKGEAAAELAAAHGHVDFTLRVLKAGRSESEAARSRHRKAAITIAPHLYDTSAPA</sequence>
<dbReference type="SMART" id="SM00248">
    <property type="entry name" value="ANK"/>
    <property type="match status" value="4"/>
</dbReference>
<dbReference type="RefSeq" id="XP_062651039.1">
    <property type="nucleotide sequence ID" value="XM_062786198.1"/>
</dbReference>
<evidence type="ECO:0000313" key="3">
    <source>
        <dbReference type="Proteomes" id="UP001302602"/>
    </source>
</evidence>
<dbReference type="Proteomes" id="UP001302602">
    <property type="component" value="Unassembled WGS sequence"/>
</dbReference>
<proteinExistence type="predicted"/>